<comment type="caution">
    <text evidence="1">The sequence shown here is derived from an EMBL/GenBank/DDBJ whole genome shotgun (WGS) entry which is preliminary data.</text>
</comment>
<organism evidence="1 2">
    <name type="scientific">Melastoma candidum</name>
    <dbReference type="NCBI Taxonomy" id="119954"/>
    <lineage>
        <taxon>Eukaryota</taxon>
        <taxon>Viridiplantae</taxon>
        <taxon>Streptophyta</taxon>
        <taxon>Embryophyta</taxon>
        <taxon>Tracheophyta</taxon>
        <taxon>Spermatophyta</taxon>
        <taxon>Magnoliopsida</taxon>
        <taxon>eudicotyledons</taxon>
        <taxon>Gunneridae</taxon>
        <taxon>Pentapetalae</taxon>
        <taxon>rosids</taxon>
        <taxon>malvids</taxon>
        <taxon>Myrtales</taxon>
        <taxon>Melastomataceae</taxon>
        <taxon>Melastomatoideae</taxon>
        <taxon>Melastomateae</taxon>
        <taxon>Melastoma</taxon>
    </lineage>
</organism>
<keyword evidence="2" id="KW-1185">Reference proteome</keyword>
<protein>
    <submittedName>
        <fullName evidence="1">Uncharacterized protein</fullName>
    </submittedName>
</protein>
<gene>
    <name evidence="1" type="ORF">MLD38_000594</name>
</gene>
<accession>A0ACB9SBH2</accession>
<evidence type="ECO:0000313" key="1">
    <source>
        <dbReference type="EMBL" id="KAI4388250.1"/>
    </source>
</evidence>
<proteinExistence type="predicted"/>
<dbReference type="EMBL" id="CM042880">
    <property type="protein sequence ID" value="KAI4388250.1"/>
    <property type="molecule type" value="Genomic_DNA"/>
</dbReference>
<reference evidence="2" key="1">
    <citation type="journal article" date="2023" name="Front. Plant Sci.">
        <title>Chromosomal-level genome assembly of Melastoma candidum provides insights into trichome evolution.</title>
        <authorList>
            <person name="Zhong Y."/>
            <person name="Wu W."/>
            <person name="Sun C."/>
            <person name="Zou P."/>
            <person name="Liu Y."/>
            <person name="Dai S."/>
            <person name="Zhou R."/>
        </authorList>
    </citation>
    <scope>NUCLEOTIDE SEQUENCE [LARGE SCALE GENOMIC DNA]</scope>
</reference>
<dbReference type="Proteomes" id="UP001057402">
    <property type="component" value="Chromosome 1"/>
</dbReference>
<name>A0ACB9SBH2_9MYRT</name>
<sequence>MGEAETLRPGILPQIQSLVSDNLQVVSFKWLSRNFSVSSNTAKRLLQEFVEGHGEGLEVVYALSGWLKDDPSVYHVKLVSKQNLAVAREDFAGSCSVHVYSVQACVPKDSATIWNEEFLQAEGLFNQQSELRNCLRDNRFGGISNPFVKRDGDGDGVLPDTAFLAPNVNGIGGSSLADASKIRKAAEPVGKFQQTSSSKVQSDLSDVKDFKNGSSCSRASARATKMSEDKEKATSSLDHKSVVQDGNGSKQGVFLTSMWCRASVKRKTDVTMEEDRTASVNADAQICAHEAAELSSGDEGRDADLKMTSLGNGRRKRRVVFDDSDEEDEHLNAVNLGSPDVPKVDAFQASKDGSVTVKDEQSRLNLGEQDKVKSQVEEKVPDNVESKQALGKDVSCDRGMESGASSSGRCSGLSASDFNSKVDVPAPSSPTRRKVLRTRIDERGREVTEVVWEGKEVTTKMKSAAEDKPVGGGVAEAPSRAPPTRKSPAVVPVNPVGKAGSKKAGGKDPKQGNIMSFFKKV</sequence>
<evidence type="ECO:0000313" key="2">
    <source>
        <dbReference type="Proteomes" id="UP001057402"/>
    </source>
</evidence>